<evidence type="ECO:0000313" key="8">
    <source>
        <dbReference type="EMBL" id="KAF2866051.1"/>
    </source>
</evidence>
<evidence type="ECO:0000313" key="9">
    <source>
        <dbReference type="Proteomes" id="UP000481861"/>
    </source>
</evidence>
<keyword evidence="2" id="KW-0255">Endonuclease</keyword>
<evidence type="ECO:0000256" key="6">
    <source>
        <dbReference type="SAM" id="MobiDB-lite"/>
    </source>
</evidence>
<dbReference type="AlphaFoldDB" id="A0A7C8I239"/>
<name>A0A7C8I239_9PLEO</name>
<dbReference type="GO" id="GO:0003723">
    <property type="term" value="F:RNA binding"/>
    <property type="evidence" value="ECO:0007669"/>
    <property type="project" value="InterPro"/>
</dbReference>
<evidence type="ECO:0000256" key="3">
    <source>
        <dbReference type="ARBA" id="ARBA00022801"/>
    </source>
</evidence>
<dbReference type="Proteomes" id="UP000481861">
    <property type="component" value="Unassembled WGS sequence"/>
</dbReference>
<dbReference type="Gene3D" id="3.10.450.30">
    <property type="entry name" value="Microbial ribonucleases"/>
    <property type="match status" value="1"/>
</dbReference>
<evidence type="ECO:0000256" key="7">
    <source>
        <dbReference type="SAM" id="SignalP"/>
    </source>
</evidence>
<evidence type="ECO:0000256" key="5">
    <source>
        <dbReference type="ARBA" id="ARBA00023239"/>
    </source>
</evidence>
<dbReference type="Pfam" id="PF00545">
    <property type="entry name" value="Ribonuclease"/>
    <property type="match status" value="1"/>
</dbReference>
<dbReference type="InterPro" id="IPR000026">
    <property type="entry name" value="N1-like"/>
</dbReference>
<reference evidence="8 9" key="1">
    <citation type="submission" date="2020-01" db="EMBL/GenBank/DDBJ databases">
        <authorList>
            <consortium name="DOE Joint Genome Institute"/>
            <person name="Haridas S."/>
            <person name="Albert R."/>
            <person name="Binder M."/>
            <person name="Bloem J."/>
            <person name="Labutti K."/>
            <person name="Salamov A."/>
            <person name="Andreopoulos B."/>
            <person name="Baker S.E."/>
            <person name="Barry K."/>
            <person name="Bills G."/>
            <person name="Bluhm B.H."/>
            <person name="Cannon C."/>
            <person name="Castanera R."/>
            <person name="Culley D.E."/>
            <person name="Daum C."/>
            <person name="Ezra D."/>
            <person name="Gonzalez J.B."/>
            <person name="Henrissat B."/>
            <person name="Kuo A."/>
            <person name="Liang C."/>
            <person name="Lipzen A."/>
            <person name="Lutzoni F."/>
            <person name="Magnuson J."/>
            <person name="Mondo S."/>
            <person name="Nolan M."/>
            <person name="Ohm R."/>
            <person name="Pangilinan J."/>
            <person name="Park H.-J.H."/>
            <person name="Ramirez L."/>
            <person name="Alfaro M."/>
            <person name="Sun H."/>
            <person name="Tritt A."/>
            <person name="Yoshinaga Y."/>
            <person name="Zwiers L.-H.L."/>
            <person name="Turgeon B.G."/>
            <person name="Goodwin S.B."/>
            <person name="Spatafora J.W."/>
            <person name="Crous P.W."/>
            <person name="Grigoriev I.V."/>
        </authorList>
    </citation>
    <scope>NUCLEOTIDE SEQUENCE [LARGE SCALE GENOMIC DNA]</scope>
    <source>
        <strain evidence="8 9">CBS 611.86</strain>
    </source>
</reference>
<keyword evidence="4" id="KW-1015">Disulfide bond</keyword>
<dbReference type="PROSITE" id="PS51257">
    <property type="entry name" value="PROKAR_LIPOPROTEIN"/>
    <property type="match status" value="1"/>
</dbReference>
<keyword evidence="1" id="KW-0540">Nuclease</keyword>
<evidence type="ECO:0000256" key="2">
    <source>
        <dbReference type="ARBA" id="ARBA00022759"/>
    </source>
</evidence>
<organism evidence="8 9">
    <name type="scientific">Massariosphaeria phaeospora</name>
    <dbReference type="NCBI Taxonomy" id="100035"/>
    <lineage>
        <taxon>Eukaryota</taxon>
        <taxon>Fungi</taxon>
        <taxon>Dikarya</taxon>
        <taxon>Ascomycota</taxon>
        <taxon>Pezizomycotina</taxon>
        <taxon>Dothideomycetes</taxon>
        <taxon>Pleosporomycetidae</taxon>
        <taxon>Pleosporales</taxon>
        <taxon>Pleosporales incertae sedis</taxon>
        <taxon>Massariosphaeria</taxon>
    </lineage>
</organism>
<keyword evidence="7" id="KW-0732">Signal</keyword>
<keyword evidence="5" id="KW-0456">Lyase</keyword>
<dbReference type="GO" id="GO:0046589">
    <property type="term" value="F:ribonuclease T1 activity"/>
    <property type="evidence" value="ECO:0007669"/>
    <property type="project" value="UniProtKB-EC"/>
</dbReference>
<evidence type="ECO:0000256" key="4">
    <source>
        <dbReference type="ARBA" id="ARBA00023157"/>
    </source>
</evidence>
<keyword evidence="3" id="KW-0378">Hydrolase</keyword>
<feature type="region of interest" description="Disordered" evidence="6">
    <location>
        <begin position="50"/>
        <end position="69"/>
    </location>
</feature>
<accession>A0A7C8I239</accession>
<dbReference type="OrthoDB" id="5425539at2759"/>
<gene>
    <name evidence="8" type="ORF">BDV95DRAFT_649524</name>
</gene>
<dbReference type="GO" id="GO:0016787">
    <property type="term" value="F:hydrolase activity"/>
    <property type="evidence" value="ECO:0007669"/>
    <property type="project" value="UniProtKB-KW"/>
</dbReference>
<dbReference type="InterPro" id="IPR016191">
    <property type="entry name" value="Ribonuclease/ribotoxin"/>
</dbReference>
<proteinExistence type="predicted"/>
<keyword evidence="9" id="KW-1185">Reference proteome</keyword>
<dbReference type="PANTHER" id="PTHR42104:SF2">
    <property type="entry name" value="GUANYL-SPECIFIC RIBONUCLEASE, PUTATIVE (AFU_ORTHOLOGUE AFUA_4G01200)-RELATED"/>
    <property type="match status" value="1"/>
</dbReference>
<dbReference type="PANTHER" id="PTHR42104">
    <property type="entry name" value="EXTRACELLULAR GUANYL-SPECIFIC RIBONUCLEASE RNTA (AFU_ORTHOLOGUE AFUA_4G03230)"/>
    <property type="match status" value="1"/>
</dbReference>
<dbReference type="EMBL" id="JAADJZ010000029">
    <property type="protein sequence ID" value="KAF2866051.1"/>
    <property type="molecule type" value="Genomic_DNA"/>
</dbReference>
<sequence length="258" mass="28444">MRSPTSLVTCMLLAGTSLTSVACAYPAEVESQLSKDTTLLEARGLTVKHMRDPTNPVTCPASDNRPPESRNYAAQQYTVNQIKAAFRTAAILAANGKTVGGNSYPHAYDNNPPMPFDCKDDLQEFPIQLDGKTYDGGDIGVVPDRVLFEAKEKKGELLVKYCGVMRHGPPNGPVFIPCAETVVERRRDVVDTSDSWRESLPMLVPKYTSSPRTHHLIAASPRRYLSCYLPPVEAQLILPTSLQHDKRISRDQSIQNSS</sequence>
<feature type="chain" id="PRO_5028968031" evidence="7">
    <location>
        <begin position="24"/>
        <end position="258"/>
    </location>
</feature>
<protein>
    <submittedName>
        <fullName evidence="8">Ribonuclease/ribotoxin</fullName>
    </submittedName>
</protein>
<evidence type="ECO:0000256" key="1">
    <source>
        <dbReference type="ARBA" id="ARBA00022722"/>
    </source>
</evidence>
<dbReference type="SUPFAM" id="SSF53933">
    <property type="entry name" value="Microbial ribonucleases"/>
    <property type="match status" value="1"/>
</dbReference>
<comment type="caution">
    <text evidence="8">The sequence shown here is derived from an EMBL/GenBank/DDBJ whole genome shotgun (WGS) entry which is preliminary data.</text>
</comment>
<feature type="signal peptide" evidence="7">
    <location>
        <begin position="1"/>
        <end position="23"/>
    </location>
</feature>